<dbReference type="Gene3D" id="3.40.50.80">
    <property type="entry name" value="Nucleotide-binding domain of ferredoxin-NADP reductase (FNR) module"/>
    <property type="match status" value="1"/>
</dbReference>
<dbReference type="Proteomes" id="UP001169862">
    <property type="component" value="Unassembled WGS sequence"/>
</dbReference>
<gene>
    <name evidence="4" type="ORF">Q4490_01120</name>
</gene>
<proteinExistence type="inferred from homology"/>
<feature type="domain" description="FAD-binding FR-type" evidence="3">
    <location>
        <begin position="26"/>
        <end position="133"/>
    </location>
</feature>
<dbReference type="InterPro" id="IPR039261">
    <property type="entry name" value="FNR_nucleotide-bd"/>
</dbReference>
<dbReference type="Gene3D" id="2.40.30.10">
    <property type="entry name" value="Translation factors"/>
    <property type="match status" value="1"/>
</dbReference>
<dbReference type="InterPro" id="IPR017927">
    <property type="entry name" value="FAD-bd_FR_type"/>
</dbReference>
<name>A0AAW7XGR0_9GAMM</name>
<organism evidence="4 5">
    <name type="scientific">Neptunomonas phycophila</name>
    <dbReference type="NCBI Taxonomy" id="1572645"/>
    <lineage>
        <taxon>Bacteria</taxon>
        <taxon>Pseudomonadati</taxon>
        <taxon>Pseudomonadota</taxon>
        <taxon>Gammaproteobacteria</taxon>
        <taxon>Oceanospirillales</taxon>
        <taxon>Oceanospirillaceae</taxon>
        <taxon>Neptunomonas</taxon>
    </lineage>
</organism>
<comment type="caution">
    <text evidence="4">The sequence shown here is derived from an EMBL/GenBank/DDBJ whole genome shotgun (WGS) entry which is preliminary data.</text>
</comment>
<dbReference type="EMBL" id="JAUOPG010000001">
    <property type="protein sequence ID" value="MDO6452153.1"/>
    <property type="molecule type" value="Genomic_DNA"/>
</dbReference>
<evidence type="ECO:0000259" key="3">
    <source>
        <dbReference type="PROSITE" id="PS51384"/>
    </source>
</evidence>
<dbReference type="PROSITE" id="PS51384">
    <property type="entry name" value="FAD_FR"/>
    <property type="match status" value="1"/>
</dbReference>
<feature type="compositionally biased region" description="Polar residues" evidence="2">
    <location>
        <begin position="1"/>
        <end position="16"/>
    </location>
</feature>
<dbReference type="InterPro" id="IPR013113">
    <property type="entry name" value="SIP_FAD-bd"/>
</dbReference>
<sequence>MVNKEIQTAKQSASEQRGNGRRGGRGVVREVVVSRTQQLSPHLKRVVLTGDSLSDFPEDQQGAYVKLRIDQGSEKLIMRSYTIQAFDPSTRELALDFVVGQHVGPATDWADTVSVGQKVSIGGPGPRKMDYFDASTYLLVGDLTSINAVIAYANLIDSSATVHAFLEAPSSEDFLAIDWPRNVQVSWHLAEKGKHDSIVEAVKQMESLPVDTHVFIASEASVFRELRRFVRDNVGLPNEQLFASAYWKEGKDSDQLSMDKLQDTI</sequence>
<evidence type="ECO:0000313" key="4">
    <source>
        <dbReference type="EMBL" id="MDO6452153.1"/>
    </source>
</evidence>
<reference evidence="4" key="1">
    <citation type="submission" date="2023-07" db="EMBL/GenBank/DDBJ databases">
        <title>Genome content predicts the carbon catabolic preferences of heterotrophic bacteria.</title>
        <authorList>
            <person name="Gralka M."/>
        </authorList>
    </citation>
    <scope>NUCLEOTIDE SEQUENCE</scope>
    <source>
        <strain evidence="4">I2M16</strain>
    </source>
</reference>
<evidence type="ECO:0000256" key="1">
    <source>
        <dbReference type="ARBA" id="ARBA00035644"/>
    </source>
</evidence>
<evidence type="ECO:0000313" key="5">
    <source>
        <dbReference type="Proteomes" id="UP001169862"/>
    </source>
</evidence>
<dbReference type="InterPro" id="IPR039374">
    <property type="entry name" value="SIP_fam"/>
</dbReference>
<evidence type="ECO:0000256" key="2">
    <source>
        <dbReference type="SAM" id="MobiDB-lite"/>
    </source>
</evidence>
<feature type="region of interest" description="Disordered" evidence="2">
    <location>
        <begin position="1"/>
        <end position="26"/>
    </location>
</feature>
<dbReference type="GO" id="GO:0016491">
    <property type="term" value="F:oxidoreductase activity"/>
    <property type="evidence" value="ECO:0007669"/>
    <property type="project" value="InterPro"/>
</dbReference>
<dbReference type="InterPro" id="IPR017938">
    <property type="entry name" value="Riboflavin_synthase-like_b-brl"/>
</dbReference>
<dbReference type="PANTHER" id="PTHR30157:SF0">
    <property type="entry name" value="NADPH-DEPENDENT FERRIC-CHELATE REDUCTASE"/>
    <property type="match status" value="1"/>
</dbReference>
<protein>
    <submittedName>
        <fullName evidence="4">Siderophore-interacting protein</fullName>
    </submittedName>
</protein>
<dbReference type="RefSeq" id="WP_303548145.1">
    <property type="nucleotide sequence ID" value="NZ_JAUOPG010000001.1"/>
</dbReference>
<dbReference type="SUPFAM" id="SSF63380">
    <property type="entry name" value="Riboflavin synthase domain-like"/>
    <property type="match status" value="1"/>
</dbReference>
<comment type="similarity">
    <text evidence="1">Belongs to the SIP oxidoreductase family.</text>
</comment>
<dbReference type="PANTHER" id="PTHR30157">
    <property type="entry name" value="FERRIC REDUCTASE, NADPH-DEPENDENT"/>
    <property type="match status" value="1"/>
</dbReference>
<dbReference type="CDD" id="cd06193">
    <property type="entry name" value="siderophore_interacting"/>
    <property type="match status" value="1"/>
</dbReference>
<dbReference type="AlphaFoldDB" id="A0AAW7XGR0"/>
<dbReference type="Pfam" id="PF04954">
    <property type="entry name" value="SIP"/>
    <property type="match status" value="1"/>
</dbReference>
<dbReference type="InterPro" id="IPR007037">
    <property type="entry name" value="SIP_rossman_dom"/>
</dbReference>
<accession>A0AAW7XGR0</accession>
<dbReference type="Pfam" id="PF08021">
    <property type="entry name" value="FAD_binding_9"/>
    <property type="match status" value="2"/>
</dbReference>